<evidence type="ECO:0000313" key="1">
    <source>
        <dbReference type="EMBL" id="TVM36579.1"/>
    </source>
</evidence>
<dbReference type="EMBL" id="QMIF01000001">
    <property type="protein sequence ID" value="TVM36579.1"/>
    <property type="molecule type" value="Genomic_DNA"/>
</dbReference>
<name>A0A6P1ZML8_9BACT</name>
<dbReference type="OrthoDB" id="5450497at2"/>
<proteinExistence type="predicted"/>
<dbReference type="AlphaFoldDB" id="A0A6P1ZML8"/>
<evidence type="ECO:0000313" key="2">
    <source>
        <dbReference type="Proteomes" id="UP000434052"/>
    </source>
</evidence>
<protein>
    <submittedName>
        <fullName evidence="1">Uncharacterized protein</fullName>
    </submittedName>
</protein>
<gene>
    <name evidence="1" type="ORF">DQK91_01240</name>
</gene>
<sequence>MTRRTTRARLDELRRNPRQCEVPGCYAFRQKLGRYCEHHDRVNERTGHPQGRVIRKGELRPYAARAAEFIKEQHQHRGVQAALEWITELLHNAEDPGELHRRSLPSQRVGKWFHKMHLAGITEEEVLATVVGMYLLRELDPRQFKSDRHFRHMLAIRVLRLVPAPFIQAWCQGEGRRLYHRIGVKMREHLADRLNAALGLLALRMAREIKKRMEEEQRREWLDKLDGVADPFMNPDRGMIYTVDQEDEEDLEHARF</sequence>
<reference evidence="1 2" key="1">
    <citation type="submission" date="2018-06" db="EMBL/GenBank/DDBJ databases">
        <title>Complete genome of Desulfovibrio marinus P48SEP.</title>
        <authorList>
            <person name="Crispim J.S."/>
            <person name="Vidigal P.M.P."/>
            <person name="Silva L.C.F."/>
            <person name="Araujo L.C."/>
            <person name="Laguardia C.N."/>
            <person name="Dias R.S."/>
            <person name="Sousa M.P."/>
            <person name="Paula S.O."/>
            <person name="Silva C."/>
        </authorList>
    </citation>
    <scope>NUCLEOTIDE SEQUENCE [LARGE SCALE GENOMIC DNA]</scope>
    <source>
        <strain evidence="1 2">P48SEP</strain>
    </source>
</reference>
<dbReference type="Proteomes" id="UP000434052">
    <property type="component" value="Unassembled WGS sequence"/>
</dbReference>
<comment type="caution">
    <text evidence="1">The sequence shown here is derived from an EMBL/GenBank/DDBJ whole genome shotgun (WGS) entry which is preliminary data.</text>
</comment>
<organism evidence="1 2">
    <name type="scientific">Oceanidesulfovibrio marinus</name>
    <dbReference type="NCBI Taxonomy" id="370038"/>
    <lineage>
        <taxon>Bacteria</taxon>
        <taxon>Pseudomonadati</taxon>
        <taxon>Thermodesulfobacteriota</taxon>
        <taxon>Desulfovibrionia</taxon>
        <taxon>Desulfovibrionales</taxon>
        <taxon>Desulfovibrionaceae</taxon>
        <taxon>Oceanidesulfovibrio</taxon>
    </lineage>
</organism>
<dbReference type="RefSeq" id="WP_144233613.1">
    <property type="nucleotide sequence ID" value="NZ_QMIF01000001.1"/>
</dbReference>
<accession>A0A6P1ZML8</accession>